<dbReference type="Gene3D" id="1.20.1050.10">
    <property type="match status" value="1"/>
</dbReference>
<dbReference type="Gene3D" id="3.40.30.10">
    <property type="entry name" value="Glutaredoxin"/>
    <property type="match status" value="1"/>
</dbReference>
<evidence type="ECO:0000313" key="3">
    <source>
        <dbReference type="EMBL" id="KAK3049861.1"/>
    </source>
</evidence>
<dbReference type="Pfam" id="PF13409">
    <property type="entry name" value="GST_N_2"/>
    <property type="match status" value="1"/>
</dbReference>
<dbReference type="InterPro" id="IPR054416">
    <property type="entry name" value="GST_UstS-like_C"/>
</dbReference>
<dbReference type="AlphaFoldDB" id="A0AAJ0DGR7"/>
<evidence type="ECO:0008006" key="5">
    <source>
        <dbReference type="Google" id="ProtNLM"/>
    </source>
</evidence>
<keyword evidence="4" id="KW-1185">Reference proteome</keyword>
<dbReference type="SUPFAM" id="SSF47616">
    <property type="entry name" value="GST C-terminal domain-like"/>
    <property type="match status" value="1"/>
</dbReference>
<gene>
    <name evidence="3" type="ORF">LTR09_008781</name>
</gene>
<proteinExistence type="predicted"/>
<dbReference type="SUPFAM" id="SSF52833">
    <property type="entry name" value="Thioredoxin-like"/>
    <property type="match status" value="1"/>
</dbReference>
<dbReference type="InterPro" id="IPR036249">
    <property type="entry name" value="Thioredoxin-like_sf"/>
</dbReference>
<reference evidence="3" key="1">
    <citation type="submission" date="2023-04" db="EMBL/GenBank/DDBJ databases">
        <title>Black Yeasts Isolated from many extreme environments.</title>
        <authorList>
            <person name="Coleine C."/>
            <person name="Stajich J.E."/>
            <person name="Selbmann L."/>
        </authorList>
    </citation>
    <scope>NUCLEOTIDE SEQUENCE</scope>
    <source>
        <strain evidence="3">CCFEE 5312</strain>
    </source>
</reference>
<protein>
    <recommendedName>
        <fullName evidence="5">GST N-terminal domain-containing protein</fullName>
    </recommendedName>
</protein>
<feature type="domain" description="GST N-terminal" evidence="1">
    <location>
        <begin position="18"/>
        <end position="92"/>
    </location>
</feature>
<evidence type="ECO:0000313" key="4">
    <source>
        <dbReference type="Proteomes" id="UP001271007"/>
    </source>
</evidence>
<name>A0AAJ0DGR7_9PEZI</name>
<dbReference type="Proteomes" id="UP001271007">
    <property type="component" value="Unassembled WGS sequence"/>
</dbReference>
<evidence type="ECO:0000259" key="2">
    <source>
        <dbReference type="Pfam" id="PF22041"/>
    </source>
</evidence>
<dbReference type="InterPro" id="IPR036282">
    <property type="entry name" value="Glutathione-S-Trfase_C_sf"/>
</dbReference>
<organism evidence="3 4">
    <name type="scientific">Extremus antarcticus</name>
    <dbReference type="NCBI Taxonomy" id="702011"/>
    <lineage>
        <taxon>Eukaryota</taxon>
        <taxon>Fungi</taxon>
        <taxon>Dikarya</taxon>
        <taxon>Ascomycota</taxon>
        <taxon>Pezizomycotina</taxon>
        <taxon>Dothideomycetes</taxon>
        <taxon>Dothideomycetidae</taxon>
        <taxon>Mycosphaerellales</taxon>
        <taxon>Extremaceae</taxon>
        <taxon>Extremus</taxon>
    </lineage>
</organism>
<dbReference type="InterPro" id="IPR004045">
    <property type="entry name" value="Glutathione_S-Trfase_N"/>
</dbReference>
<comment type="caution">
    <text evidence="3">The sequence shown here is derived from an EMBL/GenBank/DDBJ whole genome shotgun (WGS) entry which is preliminary data.</text>
</comment>
<feature type="domain" description="Glutathione S-transferase UstS-like C-terminal" evidence="2">
    <location>
        <begin position="117"/>
        <end position="216"/>
    </location>
</feature>
<dbReference type="EMBL" id="JAWDJX010000036">
    <property type="protein sequence ID" value="KAK3049861.1"/>
    <property type="molecule type" value="Genomic_DNA"/>
</dbReference>
<evidence type="ECO:0000259" key="1">
    <source>
        <dbReference type="Pfam" id="PF13409"/>
    </source>
</evidence>
<sequence>MSEIILYDLPSRGKSACWSLNPWKARAALNYKGLPYRTEWTEYPDLEPKFKSLSIPPNDPNISKFDYSSPAVKLPDGSYVMESLRIATALDKLQPDPPLFSNDKETIDRAQTAVLGVQGAISAIVIPRVPELLLGERSAEYFNHTRAKRFGMSLEELAKSANVSEAWEKAAPHLKELNEILMEKEGKFVLGEKVSFADFVIAGFWAFVRKVDKEGDVEGRVYVYPSFKGHWEACRGWFERDD</sequence>
<dbReference type="Pfam" id="PF22041">
    <property type="entry name" value="GST_C_7"/>
    <property type="match status" value="1"/>
</dbReference>
<accession>A0AAJ0DGR7</accession>